<proteinExistence type="predicted"/>
<dbReference type="RefSeq" id="WP_267538172.1">
    <property type="nucleotide sequence ID" value="NZ_JAPNKA010000001.1"/>
</dbReference>
<feature type="compositionally biased region" description="Basic residues" evidence="1">
    <location>
        <begin position="103"/>
        <end position="112"/>
    </location>
</feature>
<dbReference type="Proteomes" id="UP001207654">
    <property type="component" value="Unassembled WGS sequence"/>
</dbReference>
<evidence type="ECO:0000313" key="3">
    <source>
        <dbReference type="Proteomes" id="UP001207654"/>
    </source>
</evidence>
<dbReference type="EMBL" id="JAPNKA010000001">
    <property type="protein sequence ID" value="MCY1079451.1"/>
    <property type="molecule type" value="Genomic_DNA"/>
</dbReference>
<feature type="compositionally biased region" description="Low complexity" evidence="1">
    <location>
        <begin position="266"/>
        <end position="279"/>
    </location>
</feature>
<feature type="region of interest" description="Disordered" evidence="1">
    <location>
        <begin position="266"/>
        <end position="287"/>
    </location>
</feature>
<reference evidence="2 3" key="1">
    <citation type="submission" date="2022-11" db="EMBL/GenBank/DDBJ databases">
        <title>Minimal conservation of predation-associated metabolite biosynthetic gene clusters underscores biosynthetic potential of Myxococcota including descriptions for ten novel species: Archangium lansinium sp. nov., Myxococcus landrumus sp. nov., Nannocystis bai.</title>
        <authorList>
            <person name="Ahearne A."/>
            <person name="Stevens C."/>
            <person name="Phillips K."/>
        </authorList>
    </citation>
    <scope>NUCLEOTIDE SEQUENCE [LARGE SCALE GENOMIC DNA]</scope>
    <source>
        <strain evidence="2 3">MIWBW</strain>
    </source>
</reference>
<sequence>MTRNLRFLVTINIAPHERNPRVPQALSAVCMRMLAKKREARFPDYVELCGALDAALAAAEKDARWDVPLMDPDAPDATPTLKVPGMGPRAGEEQAGLAWKADRPRRGRKAARKPQPVPERAVPAPLPAKVAEPPAPAKVAQAAASPAEALVAVLAEVAPEHAWEGLPPPVPESALPSPPPVPEAPAVARAAPAPRRAPGLAQPAPPRKARGPLRWALARIFPTSLGMLPVRAAAVASLPPAALLVVAVGALALASAGAWVVHTRPAPGSPSTVPSAASPPAEPLRGGSTAQACAVREVASAQEWPEAGVGTAFYLAPTPAPVFATMLRKEDSRLRLEETPAPQLQRKGMRARFVEKCVGAACCALFGACTGAPARPTPKPEDCSSKALVTMKELDIDIDDEAKGSFPVVGDSKPVTVKEFTTFSLLRPLGKLNAGTVLSGRLIFGESRVYGRFTQAKTLGGRTYSVCFELQYGGQRGVEIERDGGPDSAVVFSSADVRAVDRFE</sequence>
<name>A0ABT4ACZ8_9BACT</name>
<organism evidence="2 3">
    <name type="scientific">Archangium lansingense</name>
    <dbReference type="NCBI Taxonomy" id="2995310"/>
    <lineage>
        <taxon>Bacteria</taxon>
        <taxon>Pseudomonadati</taxon>
        <taxon>Myxococcota</taxon>
        <taxon>Myxococcia</taxon>
        <taxon>Myxococcales</taxon>
        <taxon>Cystobacterineae</taxon>
        <taxon>Archangiaceae</taxon>
        <taxon>Archangium</taxon>
    </lineage>
</organism>
<protein>
    <submittedName>
        <fullName evidence="2">Uncharacterized protein</fullName>
    </submittedName>
</protein>
<feature type="compositionally biased region" description="Low complexity" evidence="1">
    <location>
        <begin position="184"/>
        <end position="202"/>
    </location>
</feature>
<feature type="region of interest" description="Disordered" evidence="1">
    <location>
        <begin position="164"/>
        <end position="208"/>
    </location>
</feature>
<evidence type="ECO:0000313" key="2">
    <source>
        <dbReference type="EMBL" id="MCY1079451.1"/>
    </source>
</evidence>
<gene>
    <name evidence="2" type="ORF">OV287_33835</name>
</gene>
<feature type="compositionally biased region" description="Pro residues" evidence="1">
    <location>
        <begin position="166"/>
        <end position="183"/>
    </location>
</feature>
<keyword evidence="3" id="KW-1185">Reference proteome</keyword>
<feature type="region of interest" description="Disordered" evidence="1">
    <location>
        <begin position="72"/>
        <end position="129"/>
    </location>
</feature>
<evidence type="ECO:0000256" key="1">
    <source>
        <dbReference type="SAM" id="MobiDB-lite"/>
    </source>
</evidence>
<accession>A0ABT4ACZ8</accession>
<comment type="caution">
    <text evidence="2">The sequence shown here is derived from an EMBL/GenBank/DDBJ whole genome shotgun (WGS) entry which is preliminary data.</text>
</comment>